<name>A0ABT2FRQ7_9GAMM</name>
<evidence type="ECO:0000256" key="4">
    <source>
        <dbReference type="ARBA" id="ARBA00022989"/>
    </source>
</evidence>
<feature type="domain" description="Polysaccharide chain length determinant N-terminal" evidence="6">
    <location>
        <begin position="13"/>
        <end position="57"/>
    </location>
</feature>
<evidence type="ECO:0000256" key="1">
    <source>
        <dbReference type="ARBA" id="ARBA00004651"/>
    </source>
</evidence>
<evidence type="ECO:0000256" key="2">
    <source>
        <dbReference type="ARBA" id="ARBA00022475"/>
    </source>
</evidence>
<feature type="non-terminal residue" evidence="7">
    <location>
        <position position="63"/>
    </location>
</feature>
<comment type="subcellular location">
    <subcellularLocation>
        <location evidence="1">Cell membrane</location>
        <topology evidence="1">Multi-pass membrane protein</topology>
    </subcellularLocation>
</comment>
<comment type="caution">
    <text evidence="7">The sequence shown here is derived from an EMBL/GenBank/DDBJ whole genome shotgun (WGS) entry which is preliminary data.</text>
</comment>
<reference evidence="8" key="1">
    <citation type="submission" date="2023-07" db="EMBL/GenBank/DDBJ databases">
        <title>Shewanella mangrovi sp. nov., an acetaldehyde- degrading bacterium isolated from mangrove sediment.</title>
        <authorList>
            <person name="Liu Y."/>
        </authorList>
    </citation>
    <scope>NUCLEOTIDE SEQUENCE [LARGE SCALE GENOMIC DNA]</scope>
    <source>
        <strain evidence="8">C32</strain>
    </source>
</reference>
<evidence type="ECO:0000313" key="7">
    <source>
        <dbReference type="EMBL" id="MCS4559032.1"/>
    </source>
</evidence>
<evidence type="ECO:0000259" key="6">
    <source>
        <dbReference type="Pfam" id="PF02706"/>
    </source>
</evidence>
<gene>
    <name evidence="7" type="ORF">L9G74_21675</name>
</gene>
<proteinExistence type="predicted"/>
<keyword evidence="4" id="KW-1133">Transmembrane helix</keyword>
<keyword evidence="5" id="KW-0472">Membrane</keyword>
<dbReference type="Pfam" id="PF02706">
    <property type="entry name" value="Wzz"/>
    <property type="match status" value="1"/>
</dbReference>
<keyword evidence="8" id="KW-1185">Reference proteome</keyword>
<dbReference type="InterPro" id="IPR003856">
    <property type="entry name" value="LPS_length_determ_N"/>
</dbReference>
<evidence type="ECO:0000256" key="5">
    <source>
        <dbReference type="ARBA" id="ARBA00023136"/>
    </source>
</evidence>
<keyword evidence="2" id="KW-1003">Cell membrane</keyword>
<accession>A0ABT2FRQ7</accession>
<dbReference type="RefSeq" id="WP_238898919.1">
    <property type="nucleotide sequence ID" value="NZ_JAKOGG010000627.1"/>
</dbReference>
<dbReference type="EMBL" id="JAKOGG010000627">
    <property type="protein sequence ID" value="MCS4559032.1"/>
    <property type="molecule type" value="Genomic_DNA"/>
</dbReference>
<keyword evidence="3" id="KW-0812">Transmembrane</keyword>
<protein>
    <submittedName>
        <fullName evidence="7">Wzz/FepE/Etk N-terminal domain-containing protein</fullName>
    </submittedName>
</protein>
<organism evidence="7 8">
    <name type="scientific">Shewanella electrica</name>
    <dbReference type="NCBI Taxonomy" id="515560"/>
    <lineage>
        <taxon>Bacteria</taxon>
        <taxon>Pseudomonadati</taxon>
        <taxon>Pseudomonadota</taxon>
        <taxon>Gammaproteobacteria</taxon>
        <taxon>Alteromonadales</taxon>
        <taxon>Shewanellaceae</taxon>
        <taxon>Shewanella</taxon>
    </lineage>
</organism>
<evidence type="ECO:0000313" key="8">
    <source>
        <dbReference type="Proteomes" id="UP001201549"/>
    </source>
</evidence>
<evidence type="ECO:0000256" key="3">
    <source>
        <dbReference type="ARBA" id="ARBA00022692"/>
    </source>
</evidence>
<dbReference type="Proteomes" id="UP001201549">
    <property type="component" value="Unassembled WGS sequence"/>
</dbReference>
<sequence>MPARALSPAEQLLMLRRRKWWFLLPAAAVLAATVAVTLAWPPTYRSTATILIEEAEMPEDLQG</sequence>